<dbReference type="EMBL" id="RJVI01000003">
    <property type="protein sequence ID" value="ROR29643.1"/>
    <property type="molecule type" value="Genomic_DNA"/>
</dbReference>
<feature type="transmembrane region" description="Helical" evidence="1">
    <location>
        <begin position="51"/>
        <end position="73"/>
    </location>
</feature>
<organism evidence="2 3">
    <name type="scientific">Inmirania thermothiophila</name>
    <dbReference type="NCBI Taxonomy" id="1750597"/>
    <lineage>
        <taxon>Bacteria</taxon>
        <taxon>Pseudomonadati</taxon>
        <taxon>Pseudomonadota</taxon>
        <taxon>Gammaproteobacteria</taxon>
        <taxon>Chromatiales</taxon>
        <taxon>Ectothiorhodospiraceae</taxon>
        <taxon>Inmirania</taxon>
    </lineage>
</organism>
<name>A0A3N1XSM2_9GAMM</name>
<evidence type="ECO:0000313" key="2">
    <source>
        <dbReference type="EMBL" id="ROR29643.1"/>
    </source>
</evidence>
<feature type="transmembrane region" description="Helical" evidence="1">
    <location>
        <begin position="12"/>
        <end position="31"/>
    </location>
</feature>
<keyword evidence="3" id="KW-1185">Reference proteome</keyword>
<proteinExistence type="predicted"/>
<dbReference type="AlphaFoldDB" id="A0A3N1XSM2"/>
<dbReference type="Proteomes" id="UP000276634">
    <property type="component" value="Unassembled WGS sequence"/>
</dbReference>
<sequence length="229" mass="25316">MRETRPAAERFVGVVAGVFVAVNGAILYLFLLQFPFGLTPFLASLRHWDRLTPRIFVAAALAAALAVVARLAVSALPERWKDRLTYWRGGEAHPARDVFFTTRRQPFDGAEAVRAFPEVKEAAFAPARQLAVWRRLEAERAAHPIVAGTRAYWLLVRDLHLLSLAVLLAFLVSWPINGALPFAVAAPYLFVFGTQYLFLLLTARRAGHRYADTVLAIALGIEPGGGGRR</sequence>
<dbReference type="OrthoDB" id="7058366at2"/>
<feature type="transmembrane region" description="Helical" evidence="1">
    <location>
        <begin position="182"/>
        <end position="201"/>
    </location>
</feature>
<keyword evidence="1" id="KW-0812">Transmembrane</keyword>
<dbReference type="RefSeq" id="WP_123402048.1">
    <property type="nucleotide sequence ID" value="NZ_RJVI01000003.1"/>
</dbReference>
<keyword evidence="1" id="KW-1133">Transmembrane helix</keyword>
<comment type="caution">
    <text evidence="2">The sequence shown here is derived from an EMBL/GenBank/DDBJ whole genome shotgun (WGS) entry which is preliminary data.</text>
</comment>
<keyword evidence="1" id="KW-0472">Membrane</keyword>
<evidence type="ECO:0000256" key="1">
    <source>
        <dbReference type="SAM" id="Phobius"/>
    </source>
</evidence>
<gene>
    <name evidence="2" type="ORF">EDC57_2314</name>
</gene>
<evidence type="ECO:0000313" key="3">
    <source>
        <dbReference type="Proteomes" id="UP000276634"/>
    </source>
</evidence>
<feature type="transmembrane region" description="Helical" evidence="1">
    <location>
        <begin position="159"/>
        <end position="176"/>
    </location>
</feature>
<reference evidence="2 3" key="1">
    <citation type="submission" date="2018-11" db="EMBL/GenBank/DDBJ databases">
        <title>Genomic Encyclopedia of Type Strains, Phase IV (KMG-IV): sequencing the most valuable type-strain genomes for metagenomic binning, comparative biology and taxonomic classification.</title>
        <authorList>
            <person name="Goeker M."/>
        </authorList>
    </citation>
    <scope>NUCLEOTIDE SEQUENCE [LARGE SCALE GENOMIC DNA]</scope>
    <source>
        <strain evidence="2 3">DSM 100275</strain>
    </source>
</reference>
<accession>A0A3N1XSM2</accession>
<protein>
    <submittedName>
        <fullName evidence="2">Uncharacterized protein</fullName>
    </submittedName>
</protein>